<proteinExistence type="predicted"/>
<sequence length="210" mass="23317">MDKNKKSKDTKKTWIQYGVFAILAVVLYATGLHTEVIGFAQRGLLATGLMNPDVAGIAQAQNNENRSETANITKLTKADFNFQMIDRDGNTKSLEALKGKVIFMNFWATWCPPCIAEMPSIDKLHEEMGDDVAFVILSFDTDFEKAKAFDKRKGYDLPIYAPVSALPAMFESNALPTTYVIDAAGNLALTHKGMADYDNPEFKKFLNGLM</sequence>
<keyword evidence="1" id="KW-0812">Transmembrane</keyword>
<dbReference type="PANTHER" id="PTHR42852">
    <property type="entry name" value="THIOL:DISULFIDE INTERCHANGE PROTEIN DSBE"/>
    <property type="match status" value="1"/>
</dbReference>
<dbReference type="EMBL" id="VORO01000004">
    <property type="protein sequence ID" value="TXD90087.1"/>
    <property type="molecule type" value="Genomic_DNA"/>
</dbReference>
<dbReference type="CDD" id="cd02966">
    <property type="entry name" value="TlpA_like_family"/>
    <property type="match status" value="1"/>
</dbReference>
<dbReference type="InterPro" id="IPR036249">
    <property type="entry name" value="Thioredoxin-like_sf"/>
</dbReference>
<feature type="transmembrane region" description="Helical" evidence="1">
    <location>
        <begin position="14"/>
        <end position="32"/>
    </location>
</feature>
<keyword evidence="4" id="KW-1185">Reference proteome</keyword>
<organism evidence="3 4">
    <name type="scientific">Subsaximicrobium wynnwilliamsii</name>
    <dbReference type="NCBI Taxonomy" id="291179"/>
    <lineage>
        <taxon>Bacteria</taxon>
        <taxon>Pseudomonadati</taxon>
        <taxon>Bacteroidota</taxon>
        <taxon>Flavobacteriia</taxon>
        <taxon>Flavobacteriales</taxon>
        <taxon>Flavobacteriaceae</taxon>
        <taxon>Subsaximicrobium</taxon>
    </lineage>
</organism>
<dbReference type="PANTHER" id="PTHR42852:SF17">
    <property type="entry name" value="THIOREDOXIN-LIKE PROTEIN HI_1115"/>
    <property type="match status" value="1"/>
</dbReference>
<evidence type="ECO:0000313" key="4">
    <source>
        <dbReference type="Proteomes" id="UP000321578"/>
    </source>
</evidence>
<gene>
    <name evidence="3" type="ORF">ESY86_04880</name>
</gene>
<reference evidence="3 4" key="1">
    <citation type="submission" date="2019-08" db="EMBL/GenBank/DDBJ databases">
        <title>Genomes of Subsaximicrobium wynnwilliamsii strains.</title>
        <authorList>
            <person name="Bowman J.P."/>
        </authorList>
    </citation>
    <scope>NUCLEOTIDE SEQUENCE [LARGE SCALE GENOMIC DNA]</scope>
    <source>
        <strain evidence="3 4">2-80-2</strain>
    </source>
</reference>
<dbReference type="InterPro" id="IPR013766">
    <property type="entry name" value="Thioredoxin_domain"/>
</dbReference>
<dbReference type="GO" id="GO:0016491">
    <property type="term" value="F:oxidoreductase activity"/>
    <property type="evidence" value="ECO:0007669"/>
    <property type="project" value="InterPro"/>
</dbReference>
<keyword evidence="1" id="KW-1133">Transmembrane helix</keyword>
<protein>
    <submittedName>
        <fullName evidence="3">TlpA family protein disulfide reductase</fullName>
    </submittedName>
</protein>
<dbReference type="SUPFAM" id="SSF52833">
    <property type="entry name" value="Thioredoxin-like"/>
    <property type="match status" value="1"/>
</dbReference>
<dbReference type="Proteomes" id="UP000321578">
    <property type="component" value="Unassembled WGS sequence"/>
</dbReference>
<dbReference type="InterPro" id="IPR050553">
    <property type="entry name" value="Thioredoxin_ResA/DsbE_sf"/>
</dbReference>
<name>A0A5C6ZL21_9FLAO</name>
<dbReference type="PROSITE" id="PS51352">
    <property type="entry name" value="THIOREDOXIN_2"/>
    <property type="match status" value="1"/>
</dbReference>
<evidence type="ECO:0000259" key="2">
    <source>
        <dbReference type="PROSITE" id="PS51352"/>
    </source>
</evidence>
<dbReference type="Pfam" id="PF08534">
    <property type="entry name" value="Redoxin"/>
    <property type="match status" value="1"/>
</dbReference>
<keyword evidence="1" id="KW-0472">Membrane</keyword>
<dbReference type="Gene3D" id="3.40.30.10">
    <property type="entry name" value="Glutaredoxin"/>
    <property type="match status" value="1"/>
</dbReference>
<accession>A0A5C6ZL21</accession>
<dbReference type="AlphaFoldDB" id="A0A5C6ZL21"/>
<dbReference type="InterPro" id="IPR013740">
    <property type="entry name" value="Redoxin"/>
</dbReference>
<dbReference type="OrthoDB" id="9815205at2"/>
<evidence type="ECO:0000256" key="1">
    <source>
        <dbReference type="SAM" id="Phobius"/>
    </source>
</evidence>
<comment type="caution">
    <text evidence="3">The sequence shown here is derived from an EMBL/GenBank/DDBJ whole genome shotgun (WGS) entry which is preliminary data.</text>
</comment>
<dbReference type="RefSeq" id="WP_147085480.1">
    <property type="nucleotide sequence ID" value="NZ_VORM01000004.1"/>
</dbReference>
<evidence type="ECO:0000313" key="3">
    <source>
        <dbReference type="EMBL" id="TXD90087.1"/>
    </source>
</evidence>
<feature type="domain" description="Thioredoxin" evidence="2">
    <location>
        <begin position="73"/>
        <end position="210"/>
    </location>
</feature>